<name>A0A8S0WXC2_9FIRM</name>
<dbReference type="KEGG" id="aacx:DEACI_1524"/>
<dbReference type="SUPFAM" id="SSF46689">
    <property type="entry name" value="Homeodomain-like"/>
    <property type="match status" value="1"/>
</dbReference>
<dbReference type="RefSeq" id="WP_240984466.1">
    <property type="nucleotide sequence ID" value="NZ_CDGJ01000046.1"/>
</dbReference>
<feature type="domain" description="Integrase catalytic" evidence="1">
    <location>
        <begin position="156"/>
        <end position="331"/>
    </location>
</feature>
<dbReference type="GO" id="GO:0003676">
    <property type="term" value="F:nucleic acid binding"/>
    <property type="evidence" value="ECO:0007669"/>
    <property type="project" value="InterPro"/>
</dbReference>
<dbReference type="PANTHER" id="PTHR35004:SF6">
    <property type="entry name" value="TRANSPOSASE"/>
    <property type="match status" value="1"/>
</dbReference>
<dbReference type="EMBL" id="LR746496">
    <property type="protein sequence ID" value="CAA7600871.1"/>
    <property type="molecule type" value="Genomic_DNA"/>
</dbReference>
<dbReference type="InterPro" id="IPR012337">
    <property type="entry name" value="RNaseH-like_sf"/>
</dbReference>
<dbReference type="InterPro" id="IPR001584">
    <property type="entry name" value="Integrase_cat-core"/>
</dbReference>
<dbReference type="PANTHER" id="PTHR35004">
    <property type="entry name" value="TRANSPOSASE RV3428C-RELATED"/>
    <property type="match status" value="1"/>
</dbReference>
<dbReference type="InterPro" id="IPR036397">
    <property type="entry name" value="RNaseH_sf"/>
</dbReference>
<sequence>MNRMSDDERERVALQRYEVIAPLLSPSLPRGAQKILLEELVGKMHLDARNNLIRLGKRTLERYLSNYRKFGKEGLKPQVRPEQGTLKVFPPEALEQAVQLRLHRPELSADSIIELLRSDHVTGSERMCVSTLNRHFRRLGKDRPGLKRVVRKRYRLLSVEGAHVLWICDVWDGSYLFDERTGRNRRLRLVAILDSYTRYIVHAEFYFNENRPCLEDALLKAVIKFQIPQIFYVDNAKIFRSQHLKRIAAELGFCVKHTRVRQPQGRGRIERWFRTVAEKFEPLLKEQIESGKVTTLAEVNTFLTAWIERRYHDRRHSTLKMSPREALVAAKAKYLDRSRPVDPATLQEAFLWREKRKVNSLGAVQIYNNLYEVDEALLGKTVELRFNPYDLRRILVYHEGIFWGEAHPYRMQNFTEKRVTERQTERQVALANAMQAIVQEHKEELKARCGLSFAKALGVKEDE</sequence>
<reference evidence="3" key="1">
    <citation type="submission" date="2014-11" db="EMBL/GenBank/DDBJ databases">
        <authorList>
            <person name="Hornung B.V."/>
        </authorList>
    </citation>
    <scope>NUCLEOTIDE SEQUENCE</scope>
    <source>
        <strain evidence="3">INE</strain>
    </source>
</reference>
<proteinExistence type="predicted"/>
<reference evidence="2" key="2">
    <citation type="submission" date="2020-01" db="EMBL/GenBank/DDBJ databases">
        <authorList>
            <person name="Hornung B."/>
        </authorList>
    </citation>
    <scope>NUCLEOTIDE SEQUENCE</scope>
    <source>
        <strain evidence="2">PacBioINE</strain>
    </source>
</reference>
<gene>
    <name evidence="2" type="ORF">DEACI_1524</name>
    <name evidence="3" type="ORF">DEACI_1678</name>
</gene>
<dbReference type="Pfam" id="PF09299">
    <property type="entry name" value="Mu-transpos_C"/>
    <property type="match status" value="1"/>
</dbReference>
<dbReference type="Proteomes" id="UP000836597">
    <property type="component" value="Chromosome"/>
</dbReference>
<organism evidence="2">
    <name type="scientific">Acididesulfobacillus acetoxydans</name>
    <dbReference type="NCBI Taxonomy" id="1561005"/>
    <lineage>
        <taxon>Bacteria</taxon>
        <taxon>Bacillati</taxon>
        <taxon>Bacillota</taxon>
        <taxon>Clostridia</taxon>
        <taxon>Eubacteriales</taxon>
        <taxon>Peptococcaceae</taxon>
        <taxon>Acididesulfobacillus</taxon>
    </lineage>
</organism>
<dbReference type="InterPro" id="IPR015378">
    <property type="entry name" value="Transposase-like_Mu_C"/>
</dbReference>
<evidence type="ECO:0000259" key="1">
    <source>
        <dbReference type="PROSITE" id="PS50994"/>
    </source>
</evidence>
<dbReference type="Proteomes" id="UP001071230">
    <property type="component" value="Unassembled WGS sequence"/>
</dbReference>
<evidence type="ECO:0000313" key="3">
    <source>
        <dbReference type="EMBL" id="CEJ07220.1"/>
    </source>
</evidence>
<dbReference type="SUPFAM" id="SSF53098">
    <property type="entry name" value="Ribonuclease H-like"/>
    <property type="match status" value="1"/>
</dbReference>
<dbReference type="GO" id="GO:0015074">
    <property type="term" value="P:DNA integration"/>
    <property type="evidence" value="ECO:0007669"/>
    <property type="project" value="InterPro"/>
</dbReference>
<evidence type="ECO:0000313" key="4">
    <source>
        <dbReference type="Proteomes" id="UP001071230"/>
    </source>
</evidence>
<keyword evidence="4" id="KW-1185">Reference proteome</keyword>
<evidence type="ECO:0000313" key="2">
    <source>
        <dbReference type="EMBL" id="CAA7600871.1"/>
    </source>
</evidence>
<dbReference type="AlphaFoldDB" id="A0A8S0WXC2"/>
<dbReference type="Pfam" id="PF00665">
    <property type="entry name" value="rve"/>
    <property type="match status" value="1"/>
</dbReference>
<dbReference type="Gene3D" id="3.30.420.10">
    <property type="entry name" value="Ribonuclease H-like superfamily/Ribonuclease H"/>
    <property type="match status" value="1"/>
</dbReference>
<dbReference type="EMBL" id="CDGJ01000046">
    <property type="protein sequence ID" value="CEJ07220.1"/>
    <property type="molecule type" value="Genomic_DNA"/>
</dbReference>
<dbReference type="InterPro" id="IPR009057">
    <property type="entry name" value="Homeodomain-like_sf"/>
</dbReference>
<accession>A0A8S0WXC2</accession>
<dbReference type="PROSITE" id="PS50994">
    <property type="entry name" value="INTEGRASE"/>
    <property type="match status" value="1"/>
</dbReference>
<protein>
    <submittedName>
        <fullName evidence="3">Integrase catalytic region</fullName>
    </submittedName>
    <submittedName>
        <fullName evidence="2">Integrase core domain protein</fullName>
    </submittedName>
</protein>